<reference evidence="5" key="1">
    <citation type="submission" date="2012-11" db="EMBL/GenBank/DDBJ databases">
        <authorList>
            <person name="Lucero-Rivera Y.E."/>
            <person name="Tovar-Ramirez D."/>
        </authorList>
    </citation>
    <scope>NUCLEOTIDE SEQUENCE [LARGE SCALE GENOMIC DNA]</scope>
    <source>
        <strain evidence="5">Araruama</strain>
    </source>
</reference>
<organism evidence="4 5">
    <name type="scientific">Candidatus Magnetoglobus multicellularis str. Araruama</name>
    <dbReference type="NCBI Taxonomy" id="890399"/>
    <lineage>
        <taxon>Bacteria</taxon>
        <taxon>Pseudomonadati</taxon>
        <taxon>Thermodesulfobacteriota</taxon>
        <taxon>Desulfobacteria</taxon>
        <taxon>Desulfobacterales</taxon>
        <taxon>Desulfobacteraceae</taxon>
        <taxon>Candidatus Magnetoglobus</taxon>
    </lineage>
</organism>
<evidence type="ECO:0000313" key="5">
    <source>
        <dbReference type="Proteomes" id="UP000189670"/>
    </source>
</evidence>
<dbReference type="Gene3D" id="3.40.50.2300">
    <property type="match status" value="2"/>
</dbReference>
<dbReference type="PROSITE" id="PS50110">
    <property type="entry name" value="RESPONSE_REGULATORY"/>
    <property type="match status" value="2"/>
</dbReference>
<feature type="domain" description="Response regulatory" evidence="3">
    <location>
        <begin position="74"/>
        <end position="169"/>
    </location>
</feature>
<evidence type="ECO:0000259" key="3">
    <source>
        <dbReference type="PROSITE" id="PS50110"/>
    </source>
</evidence>
<dbReference type="AlphaFoldDB" id="A0A1V1NQB1"/>
<dbReference type="GO" id="GO:0000160">
    <property type="term" value="P:phosphorelay signal transduction system"/>
    <property type="evidence" value="ECO:0007669"/>
    <property type="project" value="InterPro"/>
</dbReference>
<dbReference type="PANTHER" id="PTHR44591">
    <property type="entry name" value="STRESS RESPONSE REGULATOR PROTEIN 1"/>
    <property type="match status" value="1"/>
</dbReference>
<evidence type="ECO:0000256" key="2">
    <source>
        <dbReference type="PROSITE-ProRule" id="PRU00169"/>
    </source>
</evidence>
<comment type="caution">
    <text evidence="4">The sequence shown here is derived from an EMBL/GenBank/DDBJ whole genome shotgun (WGS) entry which is preliminary data.</text>
</comment>
<protein>
    <recommendedName>
        <fullName evidence="3">Response regulatory domain-containing protein</fullName>
    </recommendedName>
</protein>
<dbReference type="Pfam" id="PF00072">
    <property type="entry name" value="Response_reg"/>
    <property type="match status" value="2"/>
</dbReference>
<dbReference type="SUPFAM" id="SSF52172">
    <property type="entry name" value="CheY-like"/>
    <property type="match status" value="2"/>
</dbReference>
<dbReference type="Proteomes" id="UP000189670">
    <property type="component" value="Unassembled WGS sequence"/>
</dbReference>
<evidence type="ECO:0000313" key="4">
    <source>
        <dbReference type="EMBL" id="ETR64755.1"/>
    </source>
</evidence>
<dbReference type="EMBL" id="ATBP01003693">
    <property type="protein sequence ID" value="ETR64755.1"/>
    <property type="molecule type" value="Genomic_DNA"/>
</dbReference>
<dbReference type="SMART" id="SM00448">
    <property type="entry name" value="REC"/>
    <property type="match status" value="1"/>
</dbReference>
<dbReference type="InterPro" id="IPR001789">
    <property type="entry name" value="Sig_transdc_resp-reg_receiver"/>
</dbReference>
<name>A0A1V1NQB1_9BACT</name>
<feature type="non-terminal residue" evidence="4">
    <location>
        <position position="169"/>
    </location>
</feature>
<dbReference type="PANTHER" id="PTHR44591:SF3">
    <property type="entry name" value="RESPONSE REGULATORY DOMAIN-CONTAINING PROTEIN"/>
    <property type="match status" value="1"/>
</dbReference>
<accession>A0A1V1NQB1</accession>
<feature type="domain" description="Response regulatory" evidence="3">
    <location>
        <begin position="1"/>
        <end position="65"/>
    </location>
</feature>
<evidence type="ECO:0000256" key="1">
    <source>
        <dbReference type="ARBA" id="ARBA00022553"/>
    </source>
</evidence>
<proteinExistence type="predicted"/>
<feature type="modified residue" description="4-aspartylphosphate" evidence="2">
    <location>
        <position position="123"/>
    </location>
</feature>
<comment type="caution">
    <text evidence="2">Lacks conserved residue(s) required for the propagation of feature annotation.</text>
</comment>
<dbReference type="InterPro" id="IPR050595">
    <property type="entry name" value="Bact_response_regulator"/>
</dbReference>
<gene>
    <name evidence="4" type="ORF">OMM_15400</name>
</gene>
<keyword evidence="1 2" id="KW-0597">Phosphoprotein</keyword>
<dbReference type="InterPro" id="IPR011006">
    <property type="entry name" value="CheY-like_superfamily"/>
</dbReference>
<sequence length="169" mass="18869">MNLPDMEGWTILDRLKHQIETRHIPVHIISVEEEEQQRGLKMGAIAFLSKPVTAEGLENAFEKMNEYIQKGVKTLLVVEDDQTQQKSIKELIGNGDVKTIAVETGLAALEVLKKNKIDCMVIDLGLPDISGVELIEKINKDLGLNHLPIIVYTGKELSEKEETALKKVS</sequence>
<dbReference type="CDD" id="cd00156">
    <property type="entry name" value="REC"/>
    <property type="match status" value="1"/>
</dbReference>